<feature type="compositionally biased region" description="Basic and acidic residues" evidence="1">
    <location>
        <begin position="67"/>
        <end position="87"/>
    </location>
</feature>
<name>A0AA88HN65_ARTSF</name>
<sequence>MNKISRKKHIKHGSIKKGDTMKTFLRVQKRINKRKMKEKREALKGNTEVPEDTLIKTEMTQIVTTKVEQREDPGTEERENVDLPTLKREMEEVDAEIRRVQFEVETLEVELQKYLVQKQID</sequence>
<evidence type="ECO:0000313" key="3">
    <source>
        <dbReference type="Proteomes" id="UP001187531"/>
    </source>
</evidence>
<organism evidence="2 3">
    <name type="scientific">Artemia franciscana</name>
    <name type="common">Brine shrimp</name>
    <name type="synonym">Artemia sanfranciscana</name>
    <dbReference type="NCBI Taxonomy" id="6661"/>
    <lineage>
        <taxon>Eukaryota</taxon>
        <taxon>Metazoa</taxon>
        <taxon>Ecdysozoa</taxon>
        <taxon>Arthropoda</taxon>
        <taxon>Crustacea</taxon>
        <taxon>Branchiopoda</taxon>
        <taxon>Anostraca</taxon>
        <taxon>Artemiidae</taxon>
        <taxon>Artemia</taxon>
    </lineage>
</organism>
<keyword evidence="3" id="KW-1185">Reference proteome</keyword>
<comment type="caution">
    <text evidence="2">The sequence shown here is derived from an EMBL/GenBank/DDBJ whole genome shotgun (WGS) entry which is preliminary data.</text>
</comment>
<reference evidence="2" key="1">
    <citation type="submission" date="2023-07" db="EMBL/GenBank/DDBJ databases">
        <title>Chromosome-level genome assembly of Artemia franciscana.</title>
        <authorList>
            <person name="Jo E."/>
        </authorList>
    </citation>
    <scope>NUCLEOTIDE SEQUENCE</scope>
    <source>
        <tissue evidence="2">Whole body</tissue>
    </source>
</reference>
<dbReference type="AlphaFoldDB" id="A0AA88HN65"/>
<protein>
    <submittedName>
        <fullName evidence="2">Uncharacterized protein</fullName>
    </submittedName>
</protein>
<dbReference type="EMBL" id="JAVRJZ010000012">
    <property type="protein sequence ID" value="KAK2714910.1"/>
    <property type="molecule type" value="Genomic_DNA"/>
</dbReference>
<evidence type="ECO:0000313" key="2">
    <source>
        <dbReference type="EMBL" id="KAK2714910.1"/>
    </source>
</evidence>
<proteinExistence type="predicted"/>
<accession>A0AA88HN65</accession>
<feature type="region of interest" description="Disordered" evidence="1">
    <location>
        <begin position="35"/>
        <end position="87"/>
    </location>
</feature>
<evidence type="ECO:0000256" key="1">
    <source>
        <dbReference type="SAM" id="MobiDB-lite"/>
    </source>
</evidence>
<dbReference type="Proteomes" id="UP001187531">
    <property type="component" value="Unassembled WGS sequence"/>
</dbReference>
<gene>
    <name evidence="2" type="ORF">QYM36_009794</name>
</gene>